<evidence type="ECO:0000256" key="1">
    <source>
        <dbReference type="ARBA" id="ARBA00004406"/>
    </source>
</evidence>
<organism evidence="12">
    <name type="scientific">Sarcoptes scabiei</name>
    <name type="common">Itch mite</name>
    <name type="synonym">Acarus scabiei</name>
    <dbReference type="NCBI Taxonomy" id="52283"/>
    <lineage>
        <taxon>Eukaryota</taxon>
        <taxon>Metazoa</taxon>
        <taxon>Ecdysozoa</taxon>
        <taxon>Arthropoda</taxon>
        <taxon>Chelicerata</taxon>
        <taxon>Arachnida</taxon>
        <taxon>Acari</taxon>
        <taxon>Acariformes</taxon>
        <taxon>Sarcoptiformes</taxon>
        <taxon>Astigmata</taxon>
        <taxon>Psoroptidia</taxon>
        <taxon>Sarcoptoidea</taxon>
        <taxon>Sarcoptidae</taxon>
        <taxon>Sarcoptinae</taxon>
        <taxon>Sarcoptes</taxon>
    </lineage>
</organism>
<proteinExistence type="inferred from homology"/>
<dbReference type="InterPro" id="IPR026849">
    <property type="entry name" value="ATG2"/>
</dbReference>
<accession>A0A834R4E0</accession>
<dbReference type="GO" id="GO:0043495">
    <property type="term" value="F:protein-membrane adaptor activity"/>
    <property type="evidence" value="ECO:0007669"/>
    <property type="project" value="TreeGrafter"/>
</dbReference>
<evidence type="ECO:0000256" key="4">
    <source>
        <dbReference type="ARBA" id="ARBA00018070"/>
    </source>
</evidence>
<comment type="catalytic activity">
    <reaction evidence="10">
        <text>a 1,2-diacyl-sn-glycero-3-phospho-L-serine(in) = a 1,2-diacyl-sn-glycero-3-phospho-L-serine(out)</text>
        <dbReference type="Rhea" id="RHEA:38663"/>
        <dbReference type="ChEBI" id="CHEBI:57262"/>
    </reaction>
</comment>
<evidence type="ECO:0000313" key="13">
    <source>
        <dbReference type="EnsemblMetazoa" id="KAF7488932.1"/>
    </source>
</evidence>
<keyword evidence="8" id="KW-0445">Lipid transport</keyword>
<dbReference type="GO" id="GO:0061723">
    <property type="term" value="P:glycophagy"/>
    <property type="evidence" value="ECO:0007669"/>
    <property type="project" value="TreeGrafter"/>
</dbReference>
<dbReference type="GO" id="GO:0000045">
    <property type="term" value="P:autophagosome assembly"/>
    <property type="evidence" value="ECO:0007669"/>
    <property type="project" value="TreeGrafter"/>
</dbReference>
<evidence type="ECO:0000256" key="3">
    <source>
        <dbReference type="ARBA" id="ARBA00009714"/>
    </source>
</evidence>
<evidence type="ECO:0000256" key="6">
    <source>
        <dbReference type="ARBA" id="ARBA00022824"/>
    </source>
</evidence>
<evidence type="ECO:0000313" key="14">
    <source>
        <dbReference type="Proteomes" id="UP000070412"/>
    </source>
</evidence>
<dbReference type="GO" id="GO:0005789">
    <property type="term" value="C:endoplasmic reticulum membrane"/>
    <property type="evidence" value="ECO:0007669"/>
    <property type="project" value="UniProtKB-SubCell"/>
</dbReference>
<keyword evidence="6" id="KW-0256">Endoplasmic reticulum</keyword>
<comment type="catalytic activity">
    <reaction evidence="11">
        <text>a 1,2-diacyl-sn-glycero-3-phosphoethanolamine(in) = a 1,2-diacyl-sn-glycero-3-phosphoethanolamine(out)</text>
        <dbReference type="Rhea" id="RHEA:38895"/>
        <dbReference type="ChEBI" id="CHEBI:64612"/>
    </reaction>
</comment>
<reference evidence="14" key="1">
    <citation type="journal article" date="2020" name="PLoS Negl. Trop. Dis.">
        <title>High-quality nuclear genome for Sarcoptes scabiei-A critical resource for a neglected parasite.</title>
        <authorList>
            <person name="Korhonen P.K."/>
            <person name="Gasser R.B."/>
            <person name="Ma G."/>
            <person name="Wang T."/>
            <person name="Stroehlein A.J."/>
            <person name="Young N.D."/>
            <person name="Ang C.S."/>
            <person name="Fernando D.D."/>
            <person name="Lu H.C."/>
            <person name="Taylor S."/>
            <person name="Reynolds S.L."/>
            <person name="Mofiz E."/>
            <person name="Najaraj S.H."/>
            <person name="Gowda H."/>
            <person name="Madugundu A."/>
            <person name="Renuse S."/>
            <person name="Holt D."/>
            <person name="Pandey A."/>
            <person name="Papenfuss A.T."/>
            <person name="Fischer K."/>
        </authorList>
    </citation>
    <scope>NUCLEOTIDE SEQUENCE [LARGE SCALE GENOMIC DNA]</scope>
</reference>
<reference evidence="12" key="2">
    <citation type="submission" date="2020-01" db="EMBL/GenBank/DDBJ databases">
        <authorList>
            <person name="Korhonen P.K.K."/>
            <person name="Guangxu M.G."/>
            <person name="Wang T.W."/>
            <person name="Stroehlein A.J.S."/>
            <person name="Young N.D."/>
            <person name="Ang C.-S.A."/>
            <person name="Fernando D.W.F."/>
            <person name="Lu H.L."/>
            <person name="Taylor S.T."/>
            <person name="Ehtesham M.E.M."/>
            <person name="Najaraj S.H.N."/>
            <person name="Harsha G.H.G."/>
            <person name="Madugundu A.M."/>
            <person name="Renuse S.R."/>
            <person name="Holt D.H."/>
            <person name="Pandey A.P."/>
            <person name="Papenfuss A.P."/>
            <person name="Gasser R.B.G."/>
            <person name="Fischer K.F."/>
        </authorList>
    </citation>
    <scope>NUCLEOTIDE SEQUENCE</scope>
    <source>
        <strain evidence="12">SSS_KF_BRIS2020</strain>
    </source>
</reference>
<keyword evidence="7" id="KW-0072">Autophagy</keyword>
<dbReference type="EMBL" id="WVUK01000065">
    <property type="protein sequence ID" value="KAF7488932.1"/>
    <property type="molecule type" value="Genomic_DNA"/>
</dbReference>
<dbReference type="GO" id="GO:0000422">
    <property type="term" value="P:autophagy of mitochondrion"/>
    <property type="evidence" value="ECO:0007669"/>
    <property type="project" value="TreeGrafter"/>
</dbReference>
<dbReference type="PANTHER" id="PTHR13190">
    <property type="entry name" value="AUTOPHAGY-RELATED 2, ISOFORM A"/>
    <property type="match status" value="1"/>
</dbReference>
<dbReference type="GO" id="GO:0061908">
    <property type="term" value="C:phagophore"/>
    <property type="evidence" value="ECO:0007669"/>
    <property type="project" value="TreeGrafter"/>
</dbReference>
<comment type="similarity">
    <text evidence="3">Belongs to the ATG2 family.</text>
</comment>
<evidence type="ECO:0000256" key="7">
    <source>
        <dbReference type="ARBA" id="ARBA00023006"/>
    </source>
</evidence>
<dbReference type="GO" id="GO:0034045">
    <property type="term" value="C:phagophore assembly site membrane"/>
    <property type="evidence" value="ECO:0007669"/>
    <property type="project" value="UniProtKB-SubCell"/>
</dbReference>
<keyword evidence="5" id="KW-0813">Transport</keyword>
<evidence type="ECO:0000313" key="12">
    <source>
        <dbReference type="EMBL" id="KAF7488932.1"/>
    </source>
</evidence>
<protein>
    <recommendedName>
        <fullName evidence="4">Autophagy-related protein 2</fullName>
    </recommendedName>
</protein>
<dbReference type="GO" id="GO:0034727">
    <property type="term" value="P:piecemeal microautophagy of the nucleus"/>
    <property type="evidence" value="ECO:0007669"/>
    <property type="project" value="TreeGrafter"/>
</dbReference>
<dbReference type="Proteomes" id="UP000070412">
    <property type="component" value="Unassembled WGS sequence"/>
</dbReference>
<name>A0A834R4E0_SARSC</name>
<comment type="subcellular location">
    <subcellularLocation>
        <location evidence="1">Endoplasmic reticulum membrane</location>
        <topology evidence="1">Peripheral membrane protein</topology>
    </subcellularLocation>
    <subcellularLocation>
        <location evidence="2">Preautophagosomal structure membrane</location>
        <topology evidence="2">Peripheral membrane protein</topology>
    </subcellularLocation>
</comment>
<evidence type="ECO:0000256" key="9">
    <source>
        <dbReference type="ARBA" id="ARBA00023136"/>
    </source>
</evidence>
<evidence type="ECO:0000256" key="5">
    <source>
        <dbReference type="ARBA" id="ARBA00022448"/>
    </source>
</evidence>
<dbReference type="EnsemblMetazoa" id="SSS_423s_mrna">
    <property type="protein sequence ID" value="KAF7488932.1"/>
    <property type="gene ID" value="SSS_423"/>
</dbReference>
<dbReference type="GO" id="GO:0006869">
    <property type="term" value="P:lipid transport"/>
    <property type="evidence" value="ECO:0007669"/>
    <property type="project" value="UniProtKB-KW"/>
</dbReference>
<evidence type="ECO:0000256" key="8">
    <source>
        <dbReference type="ARBA" id="ARBA00023055"/>
    </source>
</evidence>
<dbReference type="PANTHER" id="PTHR13190:SF1">
    <property type="entry name" value="AUTOPHAGY-RELATED 2, ISOFORM A"/>
    <property type="match status" value="1"/>
</dbReference>
<reference evidence="13" key="3">
    <citation type="submission" date="2022-06" db="UniProtKB">
        <authorList>
            <consortium name="EnsemblMetazoa"/>
        </authorList>
    </citation>
    <scope>IDENTIFICATION</scope>
</reference>
<dbReference type="GO" id="GO:0032266">
    <property type="term" value="F:phosphatidylinositol-3-phosphate binding"/>
    <property type="evidence" value="ECO:0007669"/>
    <property type="project" value="TreeGrafter"/>
</dbReference>
<dbReference type="GO" id="GO:0061709">
    <property type="term" value="P:reticulophagy"/>
    <property type="evidence" value="ECO:0007669"/>
    <property type="project" value="TreeGrafter"/>
</dbReference>
<keyword evidence="14" id="KW-1185">Reference proteome</keyword>
<dbReference type="OrthoDB" id="6507050at2759"/>
<dbReference type="Pfam" id="PF13329">
    <property type="entry name" value="ATG2_CAD"/>
    <property type="match status" value="1"/>
</dbReference>
<keyword evidence="9" id="KW-0472">Membrane</keyword>
<evidence type="ECO:0000256" key="10">
    <source>
        <dbReference type="ARBA" id="ARBA00024479"/>
    </source>
</evidence>
<evidence type="ECO:0000256" key="11">
    <source>
        <dbReference type="ARBA" id="ARBA00024615"/>
    </source>
</evidence>
<sequence length="1772" mass="204097">MTNLLNIPWLTESIKKCTIKYLIDRYLGHYLYEELDLSQFDLNVFQGIGSFERIPFNVDAINQAVSPYFPLKFLEGFVNQIELNIPWKSLWTESCSIRLDGIKLNCCKMSKCSKQDSDATSILSKSMMTSSMEMAEEILQQESRKYEGLEKFAQLINSIIRRAKLSADNTVIKLIFPKKSEIGQEIELRIDHIKCEEEEITLDNTKNDEKSKQNSYDLVFSDVVTKRITIEGIEVLINNVLVTKIYGKNTFKIRFQNNHVDMEAYLGSYIFAILNVDQINIIQMFLQMMDDNSAAFVSGEDDLPKERMMTEQDYRRIQELLHIEKIPPAKINLMSDSPTNSLKNKSWAMNDLNDDEFMPFDLKDKKKSSNSDEQNAGTLLTLSLKIPGIMLCLISHDDDEQIPQFNEMPMIDNLQTFIGINMFLNDMLHDYSHFRFLASNLCFEMKKNQIQFSCINISSYEYHQGVLNNLLWVRDSKTDVIMPSVRFKRIDQTMTLTLAPTSIRLDPTIIERHPKFFSLFLPANSLDGDKNSNHSNDSNPNWSLNIECDQVEVEFFFPVANLSQERDTYSRLHDEVLNIDFKNIGLQIEPNSGELLCKSVTIDLRIDEKRCRVFHSNSDQRNIKIYYSTLNLLMIDGPFDKDILITEMNSMQESVNFLHSSAINQDQNNDSPFQIKRNVFGEQQNYEQIITPGDCDHCAHYMANNRELTKFYCFISAPYGQLFFENKFIFELIYNRLVNDLILWTPFFKSKKSLDAFSTAMNIGENNESDKICDQTNIKLNQFENSNQQQQNIYFSCKKYGDSDDSMSGSLLSETSYHSVMVNSNIDSKSKNDFFLEIDFESLDITFHSQSKEKHNLFLKNFSFGVVAGQDAESKTIICLTNDNLIYKVADKPLIIKNSYLNLNSGLNLAIEIVRERQDFKRIKLAAQLRNCIFVELALKAFEDLWEFVNVRDEEILGYICPKVAVELHVDVIKSGISFENLKERTALLHFEDIYLTSMVVENTNQTILRFFIEDAMLCFRRNKCSSDDLKNFISVIDSGIIDINIKISKNGQIEWKCSNNEINLKVCYDSLATLCEFLQSLANQNSSSIFSSKDADLQNEKEKCHIDEPNEVPFHTQSSTMRNDDLLADAMFECSDNESQEFVEKNYSNNNEQTDRNCDCDNNKMDESKFLILGVNDVGSGINTTKQPEVRTLIDEPIKIVENYFKITHYNAIPEMSVSTIARYLWDRMSLKINLYAGKDFDDEQDKNFIEKKGVESPIDAISQINLSLKNERSKSEQKVRFHQNSIHWENIDLISTKDPQKIKRCNQNLDNHLSFRSMGGTKREIDTYVVFNLKKIRILFDRFSKDHSMSWMFLLTVEELEIIDKVSVSKINKMLYEYCSETLPRRRYSSMFSIRVNCFRNFQDIEEADLNVSLKPLRINVDQDTLLFLMDFFNKLNEILAGKLNSVDCASNFTSNINENIADNLSNSVSSSNNSDSDAIGDCSENDSIESVTTKKSTIASDAIFIKSFTFWPDVPIRLDYHGKHIDLKQGALPGIALGLAQLNQSELYLKKIVNKHGILGFDRVLLYAIDEWGKDIKRNQLPSILGGFGPMHSFIQLFQGIRDLFWIPIDQYRRDHRIVRGIQKGAYSFSISTTMATLELANRLVSFIQSTAQFAHDVVTPPTLISNQYNQLAPRAQPRDIREGFTTAYAVLREGFSNTVRGMMNNSNLRSNDRVAVISQVVRHIPSTIFDPLIHLTQATSSVLVGMRNQLTPEARKDDQEKYKNANEW</sequence>
<gene>
    <name evidence="12" type="primary">SSS_423g</name>
    <name evidence="12" type="ORF">SSS_423</name>
</gene>
<evidence type="ECO:0000256" key="2">
    <source>
        <dbReference type="ARBA" id="ARBA00004623"/>
    </source>
</evidence>